<dbReference type="Proteomes" id="UP001162131">
    <property type="component" value="Unassembled WGS sequence"/>
</dbReference>
<evidence type="ECO:0000259" key="1">
    <source>
        <dbReference type="Pfam" id="PF07929"/>
    </source>
</evidence>
<name>A0AAU9K935_9CILI</name>
<dbReference type="EMBL" id="CAJZBQ010000056">
    <property type="protein sequence ID" value="CAG9333450.1"/>
    <property type="molecule type" value="Genomic_DNA"/>
</dbReference>
<proteinExistence type="predicted"/>
<gene>
    <name evidence="2" type="ORF">BSTOLATCC_MIC58262</name>
</gene>
<dbReference type="Gene3D" id="3.10.290.30">
    <property type="entry name" value="MM3350-like"/>
    <property type="match status" value="1"/>
</dbReference>
<organism evidence="2 3">
    <name type="scientific">Blepharisma stoltei</name>
    <dbReference type="NCBI Taxonomy" id="1481888"/>
    <lineage>
        <taxon>Eukaryota</taxon>
        <taxon>Sar</taxon>
        <taxon>Alveolata</taxon>
        <taxon>Ciliophora</taxon>
        <taxon>Postciliodesmatophora</taxon>
        <taxon>Heterotrichea</taxon>
        <taxon>Heterotrichida</taxon>
        <taxon>Blepharismidae</taxon>
        <taxon>Blepharisma</taxon>
    </lineage>
</organism>
<dbReference type="PANTHER" id="PTHR41878">
    <property type="entry name" value="LEXA REPRESSOR-RELATED"/>
    <property type="match status" value="1"/>
</dbReference>
<dbReference type="InterPro" id="IPR024047">
    <property type="entry name" value="MM3350-like_sf"/>
</dbReference>
<dbReference type="PANTHER" id="PTHR41878:SF1">
    <property type="entry name" value="TNPR PROTEIN"/>
    <property type="match status" value="1"/>
</dbReference>
<dbReference type="SUPFAM" id="SSF159941">
    <property type="entry name" value="MM3350-like"/>
    <property type="match status" value="1"/>
</dbReference>
<dbReference type="Pfam" id="PF07929">
    <property type="entry name" value="PRiA4_ORF3"/>
    <property type="match status" value="1"/>
</dbReference>
<evidence type="ECO:0000313" key="2">
    <source>
        <dbReference type="EMBL" id="CAG9333450.1"/>
    </source>
</evidence>
<accession>A0AAU9K935</accession>
<dbReference type="InterPro" id="IPR012912">
    <property type="entry name" value="Plasmid_pRiA4b_Orf3-like"/>
</dbReference>
<comment type="caution">
    <text evidence="2">The sequence shown here is derived from an EMBL/GenBank/DDBJ whole genome shotgun (WGS) entry which is preliminary data.</text>
</comment>
<protein>
    <recommendedName>
        <fullName evidence="1">Plasmid pRiA4b Orf3-like domain-containing protein</fullName>
    </recommendedName>
</protein>
<feature type="domain" description="Plasmid pRiA4b Orf3-like" evidence="1">
    <location>
        <begin position="7"/>
        <end position="174"/>
    </location>
</feature>
<sequence length="188" mass="22479">MNSQHHLFQFKITLIGSRPPIWRRILVPSDFTFGEFSQAIIDSMGWLDYHTHDFKLRNPINWRRCTISMHFYSKHYEENEIIKDYFSFQNINAIFTYDYGDWWEHLIEFEGIFIPEQGKKYPICLEGCRRCPLEDSGGVSGYENVLEILSDPYHEEFEQTIDWIPDDFNSEYFSAGDIAFDDLIVQQY</sequence>
<dbReference type="AlphaFoldDB" id="A0AAU9K935"/>
<evidence type="ECO:0000313" key="3">
    <source>
        <dbReference type="Proteomes" id="UP001162131"/>
    </source>
</evidence>
<keyword evidence="3" id="KW-1185">Reference proteome</keyword>
<reference evidence="2" key="1">
    <citation type="submission" date="2021-09" db="EMBL/GenBank/DDBJ databases">
        <authorList>
            <consortium name="AG Swart"/>
            <person name="Singh M."/>
            <person name="Singh A."/>
            <person name="Seah K."/>
            <person name="Emmerich C."/>
        </authorList>
    </citation>
    <scope>NUCLEOTIDE SEQUENCE</scope>
    <source>
        <strain evidence="2">ATCC30299</strain>
    </source>
</reference>